<keyword evidence="4 9" id="KW-0349">Heme</keyword>
<evidence type="ECO:0000256" key="6">
    <source>
        <dbReference type="ARBA" id="ARBA00023002"/>
    </source>
</evidence>
<feature type="binding site" description="axial binding residue" evidence="9">
    <location>
        <position position="493"/>
    </location>
    <ligand>
        <name>heme</name>
        <dbReference type="ChEBI" id="CHEBI:30413"/>
    </ligand>
    <ligandPart>
        <name>Fe</name>
        <dbReference type="ChEBI" id="CHEBI:18248"/>
    </ligandPart>
</feature>
<evidence type="ECO:0008006" key="14">
    <source>
        <dbReference type="Google" id="ProtNLM"/>
    </source>
</evidence>
<keyword evidence="11" id="KW-1133">Transmembrane helix</keyword>
<evidence type="ECO:0000256" key="3">
    <source>
        <dbReference type="ARBA" id="ARBA00010617"/>
    </source>
</evidence>
<dbReference type="PRINTS" id="PR00463">
    <property type="entry name" value="EP450I"/>
</dbReference>
<comment type="cofactor">
    <cofactor evidence="1 9">
        <name>heme</name>
        <dbReference type="ChEBI" id="CHEBI:30413"/>
    </cofactor>
</comment>
<evidence type="ECO:0000256" key="7">
    <source>
        <dbReference type="ARBA" id="ARBA00023004"/>
    </source>
</evidence>
<comment type="similarity">
    <text evidence="3 10">Belongs to the cytochrome P450 family.</text>
</comment>
<dbReference type="AlphaFoldDB" id="A0AAD7XBJ6"/>
<evidence type="ECO:0000313" key="13">
    <source>
        <dbReference type="Proteomes" id="UP001215151"/>
    </source>
</evidence>
<evidence type="ECO:0000256" key="2">
    <source>
        <dbReference type="ARBA" id="ARBA00005179"/>
    </source>
</evidence>
<dbReference type="PROSITE" id="PS00086">
    <property type="entry name" value="CYTOCHROME_P450"/>
    <property type="match status" value="1"/>
</dbReference>
<keyword evidence="6 10" id="KW-0560">Oxidoreductase</keyword>
<evidence type="ECO:0000256" key="5">
    <source>
        <dbReference type="ARBA" id="ARBA00022723"/>
    </source>
</evidence>
<dbReference type="InterPro" id="IPR036396">
    <property type="entry name" value="Cyt_P450_sf"/>
</dbReference>
<sequence length="552" mass="62370">MPSEQSYSTYFPWACIALVLFAVWRRNRARYEGVRALPTPVMQDGAETLWGHEKAIFTGTPGVAIRRWSQEIGLTFRIKAALGAKDILVLGDPGGITHIMHRRIYDYHHSEVVRPRAARLLGKGVGWVEGEEEHRRLRNQLAPALTRENVKAMSHEVRHGVAQVLDELTAHVATEGDEEPLNMVEWMSKLALNVIGRAAFSFDFEGGNGPEARDILDGRHRGVAMAKRKAAFFLLMLLRRFTFLNKLPIPIIQAQGAARAAIHRGVARELLRRDKDIGAKDSSNHRDLLTLMMDAYKSGELTQQLMYDQISTYIVAGHETTSQTLAFTLYELSRHPDKQQRLREELDEFVGEPNYDDFNNRLPYLDAVMKEALRLYPALPYMERVATKEDLIPLRYPVKGPDGRLITEVPISPGQVRAVVVAVVGGVLTADTDTTSFIQAVLIPIIAVHRMDHVWKDADEFRPERWLGDLPPREQLTSGWGNMLSFSDGPRHCPGIRLAVFEYKVVMTNIMKKFLIKDSGYNIQLGISSSLQSWAVGREEEGPWLPVRLELL</sequence>
<keyword evidence="11" id="KW-0472">Membrane</keyword>
<dbReference type="InterPro" id="IPR002401">
    <property type="entry name" value="Cyt_P450_E_grp-I"/>
</dbReference>
<keyword evidence="5 9" id="KW-0479">Metal-binding</keyword>
<dbReference type="GO" id="GO:0020037">
    <property type="term" value="F:heme binding"/>
    <property type="evidence" value="ECO:0007669"/>
    <property type="project" value="InterPro"/>
</dbReference>
<evidence type="ECO:0000256" key="8">
    <source>
        <dbReference type="ARBA" id="ARBA00023033"/>
    </source>
</evidence>
<keyword evidence="11" id="KW-0812">Transmembrane</keyword>
<dbReference type="InterPro" id="IPR017972">
    <property type="entry name" value="Cyt_P450_CS"/>
</dbReference>
<dbReference type="PANTHER" id="PTHR24305:SF166">
    <property type="entry name" value="CYTOCHROME P450 12A4, MITOCHONDRIAL-RELATED"/>
    <property type="match status" value="1"/>
</dbReference>
<evidence type="ECO:0000256" key="9">
    <source>
        <dbReference type="PIRSR" id="PIRSR602401-1"/>
    </source>
</evidence>
<name>A0AAD7XBJ6_9APHY</name>
<reference evidence="12" key="1">
    <citation type="submission" date="2022-11" db="EMBL/GenBank/DDBJ databases">
        <title>Genome Sequence of Cubamyces cubensis.</title>
        <authorList>
            <person name="Buettner E."/>
        </authorList>
    </citation>
    <scope>NUCLEOTIDE SEQUENCE</scope>
    <source>
        <strain evidence="12">MPL-01</strain>
    </source>
</reference>
<protein>
    <recommendedName>
        <fullName evidence="14">Cytochrome P450</fullName>
    </recommendedName>
</protein>
<evidence type="ECO:0000256" key="11">
    <source>
        <dbReference type="SAM" id="Phobius"/>
    </source>
</evidence>
<dbReference type="Pfam" id="PF00067">
    <property type="entry name" value="p450"/>
    <property type="match status" value="2"/>
</dbReference>
<dbReference type="Gene3D" id="1.10.630.10">
    <property type="entry name" value="Cytochrome P450"/>
    <property type="match status" value="1"/>
</dbReference>
<keyword evidence="7 9" id="KW-0408">Iron</keyword>
<dbReference type="PANTHER" id="PTHR24305">
    <property type="entry name" value="CYTOCHROME P450"/>
    <property type="match status" value="1"/>
</dbReference>
<dbReference type="GO" id="GO:0004497">
    <property type="term" value="F:monooxygenase activity"/>
    <property type="evidence" value="ECO:0007669"/>
    <property type="project" value="UniProtKB-KW"/>
</dbReference>
<evidence type="ECO:0000313" key="12">
    <source>
        <dbReference type="EMBL" id="KAJ8482323.1"/>
    </source>
</evidence>
<dbReference type="PRINTS" id="PR00385">
    <property type="entry name" value="P450"/>
</dbReference>
<dbReference type="SUPFAM" id="SSF48264">
    <property type="entry name" value="Cytochrome P450"/>
    <property type="match status" value="1"/>
</dbReference>
<comment type="pathway">
    <text evidence="2">Secondary metabolite biosynthesis.</text>
</comment>
<comment type="caution">
    <text evidence="12">The sequence shown here is derived from an EMBL/GenBank/DDBJ whole genome shotgun (WGS) entry which is preliminary data.</text>
</comment>
<evidence type="ECO:0000256" key="10">
    <source>
        <dbReference type="RuleBase" id="RU000461"/>
    </source>
</evidence>
<keyword evidence="8 10" id="KW-0503">Monooxygenase</keyword>
<accession>A0AAD7XBJ6</accession>
<keyword evidence="13" id="KW-1185">Reference proteome</keyword>
<evidence type="ECO:0000256" key="4">
    <source>
        <dbReference type="ARBA" id="ARBA00022617"/>
    </source>
</evidence>
<dbReference type="Proteomes" id="UP001215151">
    <property type="component" value="Unassembled WGS sequence"/>
</dbReference>
<dbReference type="EMBL" id="JAPEVG010000117">
    <property type="protein sequence ID" value="KAJ8482323.1"/>
    <property type="molecule type" value="Genomic_DNA"/>
</dbReference>
<gene>
    <name evidence="12" type="ORF">ONZ51_g5442</name>
</gene>
<proteinExistence type="inferred from homology"/>
<dbReference type="GO" id="GO:0016705">
    <property type="term" value="F:oxidoreductase activity, acting on paired donors, with incorporation or reduction of molecular oxygen"/>
    <property type="evidence" value="ECO:0007669"/>
    <property type="project" value="InterPro"/>
</dbReference>
<dbReference type="InterPro" id="IPR001128">
    <property type="entry name" value="Cyt_P450"/>
</dbReference>
<dbReference type="InterPro" id="IPR050121">
    <property type="entry name" value="Cytochrome_P450_monoxygenase"/>
</dbReference>
<feature type="transmembrane region" description="Helical" evidence="11">
    <location>
        <begin position="6"/>
        <end position="24"/>
    </location>
</feature>
<dbReference type="GO" id="GO:0005506">
    <property type="term" value="F:iron ion binding"/>
    <property type="evidence" value="ECO:0007669"/>
    <property type="project" value="InterPro"/>
</dbReference>
<organism evidence="12 13">
    <name type="scientific">Trametes cubensis</name>
    <dbReference type="NCBI Taxonomy" id="1111947"/>
    <lineage>
        <taxon>Eukaryota</taxon>
        <taxon>Fungi</taxon>
        <taxon>Dikarya</taxon>
        <taxon>Basidiomycota</taxon>
        <taxon>Agaricomycotina</taxon>
        <taxon>Agaricomycetes</taxon>
        <taxon>Polyporales</taxon>
        <taxon>Polyporaceae</taxon>
        <taxon>Trametes</taxon>
    </lineage>
</organism>
<evidence type="ECO:0000256" key="1">
    <source>
        <dbReference type="ARBA" id="ARBA00001971"/>
    </source>
</evidence>